<evidence type="ECO:0000313" key="2">
    <source>
        <dbReference type="Proteomes" id="UP000184188"/>
    </source>
</evidence>
<protein>
    <submittedName>
        <fullName evidence="1">Uncharacterized protein</fullName>
    </submittedName>
</protein>
<dbReference type="EMBL" id="KV878342">
    <property type="protein sequence ID" value="OJJ46530.1"/>
    <property type="molecule type" value="Genomic_DNA"/>
</dbReference>
<sequence>MAPTTRSHKSLPAEKPSPQAMFMEIVQKISTATQPTELLYDKIEREEGELLYQSLATQKDVEQRSARLTYNAFLKILRIEVMPTRLHDAHQRWAINASQNWARDGTLNSQESEILNMGVSTTFDGFTGVYQGSAKEPDFFFQIDSNDFPSIVIESGWSESFSHLRADKDLWIMGNNSVTMVILLKWSRMSGGKVRGQAEVWQRNAGGTILSNETSIFPEPSATSPDRIQFTKRQLFGSAMLPGQDPDSVLSLEMNMLRQIAEEVITRKLGLVPA</sequence>
<dbReference type="RefSeq" id="XP_022581040.1">
    <property type="nucleotide sequence ID" value="XM_022723066.1"/>
</dbReference>
<keyword evidence="2" id="KW-1185">Reference proteome</keyword>
<dbReference type="STRING" id="1073090.A0A1L9SGZ7"/>
<dbReference type="Proteomes" id="UP000184188">
    <property type="component" value="Unassembled WGS sequence"/>
</dbReference>
<dbReference type="GeneID" id="34609531"/>
<accession>A0A1L9SGZ7</accession>
<gene>
    <name evidence="1" type="ORF">ASPZODRAFT_132600</name>
</gene>
<dbReference type="OrthoDB" id="76567at2759"/>
<reference evidence="2" key="1">
    <citation type="journal article" date="2017" name="Genome Biol.">
        <title>Comparative genomics reveals high biological diversity and specific adaptations in the industrially and medically important fungal genus Aspergillus.</title>
        <authorList>
            <person name="de Vries R.P."/>
            <person name="Riley R."/>
            <person name="Wiebenga A."/>
            <person name="Aguilar-Osorio G."/>
            <person name="Amillis S."/>
            <person name="Uchima C.A."/>
            <person name="Anderluh G."/>
            <person name="Asadollahi M."/>
            <person name="Askin M."/>
            <person name="Barry K."/>
            <person name="Battaglia E."/>
            <person name="Bayram O."/>
            <person name="Benocci T."/>
            <person name="Braus-Stromeyer S.A."/>
            <person name="Caldana C."/>
            <person name="Canovas D."/>
            <person name="Cerqueira G.C."/>
            <person name="Chen F."/>
            <person name="Chen W."/>
            <person name="Choi C."/>
            <person name="Clum A."/>
            <person name="Dos Santos R.A."/>
            <person name="Damasio A.R."/>
            <person name="Diallinas G."/>
            <person name="Emri T."/>
            <person name="Fekete E."/>
            <person name="Flipphi M."/>
            <person name="Freyberg S."/>
            <person name="Gallo A."/>
            <person name="Gournas C."/>
            <person name="Habgood R."/>
            <person name="Hainaut M."/>
            <person name="Harispe M.L."/>
            <person name="Henrissat B."/>
            <person name="Hilden K.S."/>
            <person name="Hope R."/>
            <person name="Hossain A."/>
            <person name="Karabika E."/>
            <person name="Karaffa L."/>
            <person name="Karanyi Z."/>
            <person name="Krasevec N."/>
            <person name="Kuo A."/>
            <person name="Kusch H."/>
            <person name="LaButti K."/>
            <person name="Lagendijk E.L."/>
            <person name="Lapidus A."/>
            <person name="Levasseur A."/>
            <person name="Lindquist E."/>
            <person name="Lipzen A."/>
            <person name="Logrieco A.F."/>
            <person name="MacCabe A."/>
            <person name="Maekelae M.R."/>
            <person name="Malavazi I."/>
            <person name="Melin P."/>
            <person name="Meyer V."/>
            <person name="Mielnichuk N."/>
            <person name="Miskei M."/>
            <person name="Molnar A.P."/>
            <person name="Mule G."/>
            <person name="Ngan C.Y."/>
            <person name="Orejas M."/>
            <person name="Orosz E."/>
            <person name="Ouedraogo J.P."/>
            <person name="Overkamp K.M."/>
            <person name="Park H.-S."/>
            <person name="Perrone G."/>
            <person name="Piumi F."/>
            <person name="Punt P.J."/>
            <person name="Ram A.F."/>
            <person name="Ramon A."/>
            <person name="Rauscher S."/>
            <person name="Record E."/>
            <person name="Riano-Pachon D.M."/>
            <person name="Robert V."/>
            <person name="Roehrig J."/>
            <person name="Ruller R."/>
            <person name="Salamov A."/>
            <person name="Salih N.S."/>
            <person name="Samson R.A."/>
            <person name="Sandor E."/>
            <person name="Sanguinetti M."/>
            <person name="Schuetze T."/>
            <person name="Sepcic K."/>
            <person name="Shelest E."/>
            <person name="Sherlock G."/>
            <person name="Sophianopoulou V."/>
            <person name="Squina F.M."/>
            <person name="Sun H."/>
            <person name="Susca A."/>
            <person name="Todd R.B."/>
            <person name="Tsang A."/>
            <person name="Unkles S.E."/>
            <person name="van de Wiele N."/>
            <person name="van Rossen-Uffink D."/>
            <person name="Oliveira J.V."/>
            <person name="Vesth T.C."/>
            <person name="Visser J."/>
            <person name="Yu J.-H."/>
            <person name="Zhou M."/>
            <person name="Andersen M.R."/>
            <person name="Archer D.B."/>
            <person name="Baker S.E."/>
            <person name="Benoit I."/>
            <person name="Brakhage A.A."/>
            <person name="Braus G.H."/>
            <person name="Fischer R."/>
            <person name="Frisvad J.C."/>
            <person name="Goldman G.H."/>
            <person name="Houbraken J."/>
            <person name="Oakley B."/>
            <person name="Pocsi I."/>
            <person name="Scazzocchio C."/>
            <person name="Seiboth B."/>
            <person name="vanKuyk P.A."/>
            <person name="Wortman J."/>
            <person name="Dyer P.S."/>
            <person name="Grigoriev I.V."/>
        </authorList>
    </citation>
    <scope>NUCLEOTIDE SEQUENCE [LARGE SCALE GENOMIC DNA]</scope>
    <source>
        <strain evidence="2">CBS 506.65</strain>
    </source>
</reference>
<proteinExistence type="predicted"/>
<name>A0A1L9SGZ7_9EURO</name>
<dbReference type="VEuPathDB" id="FungiDB:ASPZODRAFT_132600"/>
<evidence type="ECO:0000313" key="1">
    <source>
        <dbReference type="EMBL" id="OJJ46530.1"/>
    </source>
</evidence>
<dbReference type="AlphaFoldDB" id="A0A1L9SGZ7"/>
<organism evidence="1 2">
    <name type="scientific">Penicilliopsis zonata CBS 506.65</name>
    <dbReference type="NCBI Taxonomy" id="1073090"/>
    <lineage>
        <taxon>Eukaryota</taxon>
        <taxon>Fungi</taxon>
        <taxon>Dikarya</taxon>
        <taxon>Ascomycota</taxon>
        <taxon>Pezizomycotina</taxon>
        <taxon>Eurotiomycetes</taxon>
        <taxon>Eurotiomycetidae</taxon>
        <taxon>Eurotiales</taxon>
        <taxon>Aspergillaceae</taxon>
        <taxon>Penicilliopsis</taxon>
    </lineage>
</organism>